<feature type="binding site" evidence="8">
    <location>
        <position position="52"/>
    </location>
    <ligand>
        <name>GTP</name>
        <dbReference type="ChEBI" id="CHEBI:37565"/>
    </ligand>
</feature>
<dbReference type="Proteomes" id="UP000586067">
    <property type="component" value="Unassembled WGS sequence"/>
</dbReference>
<dbReference type="InterPro" id="IPR029044">
    <property type="entry name" value="Nucleotide-diphossugar_trans"/>
</dbReference>
<keyword evidence="5 8" id="KW-0460">Magnesium</keyword>
<name>A0A847QYZ0_9GAMM</name>
<dbReference type="GO" id="GO:0006777">
    <property type="term" value="P:Mo-molybdopterin cofactor biosynthetic process"/>
    <property type="evidence" value="ECO:0007669"/>
    <property type="project" value="UniProtKB-KW"/>
</dbReference>
<keyword evidence="11" id="KW-1185">Reference proteome</keyword>
<organism evidence="10 11">
    <name type="scientific">Marinomonas profundi</name>
    <dbReference type="NCBI Taxonomy" id="2726122"/>
    <lineage>
        <taxon>Bacteria</taxon>
        <taxon>Pseudomonadati</taxon>
        <taxon>Pseudomonadota</taxon>
        <taxon>Gammaproteobacteria</taxon>
        <taxon>Oceanospirillales</taxon>
        <taxon>Oceanospirillaceae</taxon>
        <taxon>Marinomonas</taxon>
    </lineage>
</organism>
<evidence type="ECO:0000313" key="11">
    <source>
        <dbReference type="Proteomes" id="UP000586067"/>
    </source>
</evidence>
<protein>
    <recommendedName>
        <fullName evidence="8">Molybdenum cofactor guanylyltransferase</fullName>
        <shortName evidence="8">MoCo guanylyltransferase</shortName>
        <ecNumber evidence="8">2.7.7.77</ecNumber>
    </recommendedName>
    <alternativeName>
        <fullName evidence="8">GTP:molybdopterin guanylyltransferase</fullName>
    </alternativeName>
    <alternativeName>
        <fullName evidence="8">Mo-MPT guanylyltransferase</fullName>
    </alternativeName>
    <alternativeName>
        <fullName evidence="8">Molybdopterin guanylyltransferase</fullName>
    </alternativeName>
    <alternativeName>
        <fullName evidence="8">Molybdopterin-guanine dinucleotide synthase</fullName>
        <shortName evidence="8">MGD synthase</shortName>
    </alternativeName>
</protein>
<keyword evidence="4 8" id="KW-0547">Nucleotide-binding</keyword>
<dbReference type="EC" id="2.7.7.77" evidence="8"/>
<evidence type="ECO:0000256" key="5">
    <source>
        <dbReference type="ARBA" id="ARBA00022842"/>
    </source>
</evidence>
<evidence type="ECO:0000256" key="1">
    <source>
        <dbReference type="ARBA" id="ARBA00022490"/>
    </source>
</evidence>
<feature type="binding site" evidence="8">
    <location>
        <position position="101"/>
    </location>
    <ligand>
        <name>Mg(2+)</name>
        <dbReference type="ChEBI" id="CHEBI:18420"/>
    </ligand>
</feature>
<keyword evidence="2 8" id="KW-0808">Transferase</keyword>
<keyword evidence="7 8" id="KW-0501">Molybdenum cofactor biosynthesis</keyword>
<comment type="similarity">
    <text evidence="8">Belongs to the MobA family.</text>
</comment>
<dbReference type="InterPro" id="IPR013482">
    <property type="entry name" value="Molybde_CF_guanTrfase"/>
</dbReference>
<dbReference type="PANTHER" id="PTHR19136">
    <property type="entry name" value="MOLYBDENUM COFACTOR GUANYLYLTRANSFERASE"/>
    <property type="match status" value="1"/>
</dbReference>
<dbReference type="Pfam" id="PF12804">
    <property type="entry name" value="NTP_transf_3"/>
    <property type="match status" value="1"/>
</dbReference>
<dbReference type="GO" id="GO:0005525">
    <property type="term" value="F:GTP binding"/>
    <property type="evidence" value="ECO:0007669"/>
    <property type="project" value="UniProtKB-UniRule"/>
</dbReference>
<dbReference type="CDD" id="cd02503">
    <property type="entry name" value="MobA"/>
    <property type="match status" value="1"/>
</dbReference>
<gene>
    <name evidence="8" type="primary">mobA</name>
    <name evidence="10" type="ORF">HGG82_00655</name>
</gene>
<evidence type="ECO:0000256" key="6">
    <source>
        <dbReference type="ARBA" id="ARBA00023134"/>
    </source>
</evidence>
<feature type="binding site" evidence="8">
    <location>
        <begin position="11"/>
        <end position="13"/>
    </location>
    <ligand>
        <name>GTP</name>
        <dbReference type="ChEBI" id="CHEBI:37565"/>
    </ligand>
</feature>
<evidence type="ECO:0000259" key="9">
    <source>
        <dbReference type="Pfam" id="PF12804"/>
    </source>
</evidence>
<dbReference type="PANTHER" id="PTHR19136:SF81">
    <property type="entry name" value="MOLYBDENUM COFACTOR GUANYLYLTRANSFERASE"/>
    <property type="match status" value="1"/>
</dbReference>
<dbReference type="Gene3D" id="3.90.550.10">
    <property type="entry name" value="Spore Coat Polysaccharide Biosynthesis Protein SpsA, Chain A"/>
    <property type="match status" value="1"/>
</dbReference>
<comment type="caution">
    <text evidence="10">The sequence shown here is derived from an EMBL/GenBank/DDBJ whole genome shotgun (WGS) entry which is preliminary data.</text>
</comment>
<comment type="subcellular location">
    <subcellularLocation>
        <location evidence="8">Cytoplasm</location>
    </subcellularLocation>
</comment>
<comment type="catalytic activity">
    <reaction evidence="8">
        <text>Mo-molybdopterin + GTP + H(+) = Mo-molybdopterin guanine dinucleotide + diphosphate</text>
        <dbReference type="Rhea" id="RHEA:34243"/>
        <dbReference type="ChEBI" id="CHEBI:15378"/>
        <dbReference type="ChEBI" id="CHEBI:33019"/>
        <dbReference type="ChEBI" id="CHEBI:37565"/>
        <dbReference type="ChEBI" id="CHEBI:71302"/>
        <dbReference type="ChEBI" id="CHEBI:71310"/>
        <dbReference type="EC" id="2.7.7.77"/>
    </reaction>
</comment>
<dbReference type="SUPFAM" id="SSF53448">
    <property type="entry name" value="Nucleotide-diphospho-sugar transferases"/>
    <property type="match status" value="1"/>
</dbReference>
<evidence type="ECO:0000256" key="4">
    <source>
        <dbReference type="ARBA" id="ARBA00022741"/>
    </source>
</evidence>
<proteinExistence type="inferred from homology"/>
<dbReference type="RefSeq" id="WP_168822117.1">
    <property type="nucleotide sequence ID" value="NZ_CP073013.1"/>
</dbReference>
<keyword evidence="6 8" id="KW-0342">GTP-binding</keyword>
<dbReference type="GO" id="GO:0005737">
    <property type="term" value="C:cytoplasm"/>
    <property type="evidence" value="ECO:0007669"/>
    <property type="project" value="UniProtKB-SubCell"/>
</dbReference>
<dbReference type="AlphaFoldDB" id="A0A847QYZ0"/>
<sequence length="191" mass="20840">MIFTSLSAAILAGGKAERMLGQDKGLLLYQDKPMVLWISSALRGVVDEVFINANRNLEHYAEFGYEVILDGLDYQGKGPLSGLFTCLAFAKTSHLLVSPCDTPRISSEAFARLKQASQSRPETIHYLSAASGIHPLHAILPTASALAALKHFFDKEQGCSVMAFYEAFGCQSVIWEDDAALLNVNTSKQLK</sequence>
<feature type="domain" description="MobA-like NTP transferase" evidence="9">
    <location>
        <begin position="8"/>
        <end position="158"/>
    </location>
</feature>
<reference evidence="10 11" key="1">
    <citation type="submission" date="2020-04" db="EMBL/GenBank/DDBJ databases">
        <title>Marinomonas sp. M1K-6 isolated from the deep seawater of the Mariana Trench.</title>
        <authorList>
            <person name="Li Y."/>
        </authorList>
    </citation>
    <scope>NUCLEOTIDE SEQUENCE [LARGE SCALE GENOMIC DNA]</scope>
    <source>
        <strain evidence="10 11">M1K-6</strain>
    </source>
</reference>
<comment type="function">
    <text evidence="8">Transfers a GMP moiety from GTP to Mo-molybdopterin (Mo-MPT) cofactor (Moco or molybdenum cofactor) to form Mo-molybdopterin guanine dinucleotide (Mo-MGD) cofactor.</text>
</comment>
<dbReference type="InterPro" id="IPR025877">
    <property type="entry name" value="MobA-like_NTP_Trfase"/>
</dbReference>
<feature type="binding site" evidence="8">
    <location>
        <position position="24"/>
    </location>
    <ligand>
        <name>GTP</name>
        <dbReference type="ChEBI" id="CHEBI:37565"/>
    </ligand>
</feature>
<feature type="binding site" evidence="8">
    <location>
        <position position="70"/>
    </location>
    <ligand>
        <name>GTP</name>
        <dbReference type="ChEBI" id="CHEBI:37565"/>
    </ligand>
</feature>
<evidence type="ECO:0000256" key="7">
    <source>
        <dbReference type="ARBA" id="ARBA00023150"/>
    </source>
</evidence>
<keyword evidence="1 8" id="KW-0963">Cytoplasm</keyword>
<evidence type="ECO:0000256" key="3">
    <source>
        <dbReference type="ARBA" id="ARBA00022723"/>
    </source>
</evidence>
<keyword evidence="3 8" id="KW-0479">Metal-binding</keyword>
<keyword evidence="10" id="KW-0548">Nucleotidyltransferase</keyword>
<evidence type="ECO:0000313" key="10">
    <source>
        <dbReference type="EMBL" id="NLQ16131.1"/>
    </source>
</evidence>
<evidence type="ECO:0000256" key="2">
    <source>
        <dbReference type="ARBA" id="ARBA00022679"/>
    </source>
</evidence>
<dbReference type="HAMAP" id="MF_00316">
    <property type="entry name" value="MobA"/>
    <property type="match status" value="1"/>
</dbReference>
<comment type="subunit">
    <text evidence="8">Monomer.</text>
</comment>
<dbReference type="GO" id="GO:0046872">
    <property type="term" value="F:metal ion binding"/>
    <property type="evidence" value="ECO:0007669"/>
    <property type="project" value="UniProtKB-KW"/>
</dbReference>
<accession>A0A847QYZ0</accession>
<comment type="cofactor">
    <cofactor evidence="8">
        <name>Mg(2+)</name>
        <dbReference type="ChEBI" id="CHEBI:18420"/>
    </cofactor>
</comment>
<dbReference type="GO" id="GO:0061603">
    <property type="term" value="F:molybdenum cofactor guanylyltransferase activity"/>
    <property type="evidence" value="ECO:0007669"/>
    <property type="project" value="UniProtKB-EC"/>
</dbReference>
<feature type="binding site" evidence="8">
    <location>
        <position position="101"/>
    </location>
    <ligand>
        <name>GTP</name>
        <dbReference type="ChEBI" id="CHEBI:37565"/>
    </ligand>
</feature>
<comment type="domain">
    <text evidence="8">The N-terminal domain determines nucleotide recognition and specific binding, while the C-terminal domain determines the specific binding to the target protein.</text>
</comment>
<dbReference type="EMBL" id="JABAEK010000001">
    <property type="protein sequence ID" value="NLQ16131.1"/>
    <property type="molecule type" value="Genomic_DNA"/>
</dbReference>
<evidence type="ECO:0000256" key="8">
    <source>
        <dbReference type="HAMAP-Rule" id="MF_00316"/>
    </source>
</evidence>